<accession>A0A8K0R887</accession>
<sequence length="420" mass="47025">MDRMALPEYSAPQRLCIYCRKLESTSQPCPVVAKYMNATKHRSSTTATLFGSGTGVSIDDHKLLVLLQNHPSSLCNRCAAYNVINVFRKSQPRDMMQGASTRDPAFYTQESQRYIDLMTPYRLHLGKPPSILLTPSCQFCRLLYCILPRDLNAAERDVHVEPFRSHIRQEGWEIFPNEMRSRTAVFLGLADVWSPFTPVSDPFRSGEDIIRFPMMTGPALSLDTKSALPDRIYNNAKALTSMLDLSLLLQPLEHCQEHHGDVCFAIRPPELLTTRMIDVHRREVVPCPVECDYVALSYVWGGVQPAVNALRDRCLPNTIEDAITVTKALGRRYLWVDALCIDQSPNPSPEVLKEKIQQLGMMATIYGCATVTMVALTGTNANAGLAGVSVSRPHQIVETIEEHQVFTVPQYISAEREASA</sequence>
<name>A0A8K0R887_9PLEO</name>
<reference evidence="2" key="1">
    <citation type="journal article" date="2021" name="Nat. Commun.">
        <title>Genetic determinants of endophytism in the Arabidopsis root mycobiome.</title>
        <authorList>
            <person name="Mesny F."/>
            <person name="Miyauchi S."/>
            <person name="Thiergart T."/>
            <person name="Pickel B."/>
            <person name="Atanasova L."/>
            <person name="Karlsson M."/>
            <person name="Huettel B."/>
            <person name="Barry K.W."/>
            <person name="Haridas S."/>
            <person name="Chen C."/>
            <person name="Bauer D."/>
            <person name="Andreopoulos W."/>
            <person name="Pangilinan J."/>
            <person name="LaButti K."/>
            <person name="Riley R."/>
            <person name="Lipzen A."/>
            <person name="Clum A."/>
            <person name="Drula E."/>
            <person name="Henrissat B."/>
            <person name="Kohler A."/>
            <person name="Grigoriev I.V."/>
            <person name="Martin F.M."/>
            <person name="Hacquard S."/>
        </authorList>
    </citation>
    <scope>NUCLEOTIDE SEQUENCE</scope>
    <source>
        <strain evidence="2">MPI-SDFR-AT-0120</strain>
    </source>
</reference>
<protein>
    <submittedName>
        <fullName evidence="2">Heterokaryon incompatibility protein-domain-containing protein</fullName>
    </submittedName>
</protein>
<evidence type="ECO:0000259" key="1">
    <source>
        <dbReference type="Pfam" id="PF06985"/>
    </source>
</evidence>
<feature type="domain" description="Heterokaryon incompatibility" evidence="1">
    <location>
        <begin position="293"/>
        <end position="397"/>
    </location>
</feature>
<dbReference type="Pfam" id="PF06985">
    <property type="entry name" value="HET"/>
    <property type="match status" value="1"/>
</dbReference>
<keyword evidence="3" id="KW-1185">Reference proteome</keyword>
<organism evidence="2 3">
    <name type="scientific">Paraphoma chrysanthemicola</name>
    <dbReference type="NCBI Taxonomy" id="798071"/>
    <lineage>
        <taxon>Eukaryota</taxon>
        <taxon>Fungi</taxon>
        <taxon>Dikarya</taxon>
        <taxon>Ascomycota</taxon>
        <taxon>Pezizomycotina</taxon>
        <taxon>Dothideomycetes</taxon>
        <taxon>Pleosporomycetidae</taxon>
        <taxon>Pleosporales</taxon>
        <taxon>Pleosporineae</taxon>
        <taxon>Phaeosphaeriaceae</taxon>
        <taxon>Paraphoma</taxon>
    </lineage>
</organism>
<comment type="caution">
    <text evidence="2">The sequence shown here is derived from an EMBL/GenBank/DDBJ whole genome shotgun (WGS) entry which is preliminary data.</text>
</comment>
<evidence type="ECO:0000313" key="2">
    <source>
        <dbReference type="EMBL" id="KAH7087302.1"/>
    </source>
</evidence>
<evidence type="ECO:0000313" key="3">
    <source>
        <dbReference type="Proteomes" id="UP000813461"/>
    </source>
</evidence>
<dbReference type="InterPro" id="IPR010730">
    <property type="entry name" value="HET"/>
</dbReference>
<dbReference type="EMBL" id="JAGMVJ010000009">
    <property type="protein sequence ID" value="KAH7087302.1"/>
    <property type="molecule type" value="Genomic_DNA"/>
</dbReference>
<dbReference type="AlphaFoldDB" id="A0A8K0R887"/>
<gene>
    <name evidence="2" type="ORF">FB567DRAFT_343130</name>
</gene>
<dbReference type="Proteomes" id="UP000813461">
    <property type="component" value="Unassembled WGS sequence"/>
</dbReference>
<dbReference type="OrthoDB" id="5428863at2759"/>
<proteinExistence type="predicted"/>
<dbReference type="PANTHER" id="PTHR33112:SF12">
    <property type="entry name" value="HETEROKARYON INCOMPATIBILITY DOMAIN-CONTAINING PROTEIN"/>
    <property type="match status" value="1"/>
</dbReference>
<dbReference type="PANTHER" id="PTHR33112">
    <property type="entry name" value="DOMAIN PROTEIN, PUTATIVE-RELATED"/>
    <property type="match status" value="1"/>
</dbReference>